<dbReference type="PANTHER" id="PTHR30001:SF0">
    <property type="entry name" value="RIBONUCLEASE G"/>
    <property type="match status" value="1"/>
</dbReference>
<organism evidence="7 8">
    <name type="scientific">Streptohalobacillus salinus</name>
    <dbReference type="NCBI Taxonomy" id="621096"/>
    <lineage>
        <taxon>Bacteria</taxon>
        <taxon>Bacillati</taxon>
        <taxon>Bacillota</taxon>
        <taxon>Bacilli</taxon>
        <taxon>Bacillales</taxon>
        <taxon>Bacillaceae</taxon>
        <taxon>Streptohalobacillus</taxon>
    </lineage>
</organism>
<dbReference type="Proteomes" id="UP000247922">
    <property type="component" value="Unassembled WGS sequence"/>
</dbReference>
<dbReference type="Pfam" id="PF10150">
    <property type="entry name" value="RNase_E_G"/>
    <property type="match status" value="1"/>
</dbReference>
<accession>A0A2V3W7K6</accession>
<keyword evidence="5" id="KW-0694">RNA-binding</keyword>
<dbReference type="GO" id="GO:0004540">
    <property type="term" value="F:RNA nuclease activity"/>
    <property type="evidence" value="ECO:0007669"/>
    <property type="project" value="InterPro"/>
</dbReference>
<dbReference type="EMBL" id="QJJR01000008">
    <property type="protein sequence ID" value="PXW90020.1"/>
    <property type="molecule type" value="Genomic_DNA"/>
</dbReference>
<evidence type="ECO:0000313" key="7">
    <source>
        <dbReference type="EMBL" id="PXW90020.1"/>
    </source>
</evidence>
<dbReference type="GO" id="GO:0005737">
    <property type="term" value="C:cytoplasm"/>
    <property type="evidence" value="ECO:0007669"/>
    <property type="project" value="TreeGrafter"/>
</dbReference>
<dbReference type="CDD" id="cd04453">
    <property type="entry name" value="S1_RNase_E"/>
    <property type="match status" value="1"/>
</dbReference>
<dbReference type="AlphaFoldDB" id="A0A2V3W7K6"/>
<keyword evidence="4" id="KW-0460">Magnesium</keyword>
<reference evidence="7 8" key="1">
    <citation type="submission" date="2018-05" db="EMBL/GenBank/DDBJ databases">
        <title>Genomic Encyclopedia of Type Strains, Phase IV (KMG-IV): sequencing the most valuable type-strain genomes for metagenomic binning, comparative biology and taxonomic classification.</title>
        <authorList>
            <person name="Goeker M."/>
        </authorList>
    </citation>
    <scope>NUCLEOTIDE SEQUENCE [LARGE SCALE GENOMIC DNA]</scope>
    <source>
        <strain evidence="7 8">DSM 22440</strain>
    </source>
</reference>
<evidence type="ECO:0000256" key="3">
    <source>
        <dbReference type="ARBA" id="ARBA00022801"/>
    </source>
</evidence>
<keyword evidence="2" id="KW-0479">Metal-binding</keyword>
<dbReference type="GO" id="GO:0006364">
    <property type="term" value="P:rRNA processing"/>
    <property type="evidence" value="ECO:0007669"/>
    <property type="project" value="TreeGrafter"/>
</dbReference>
<evidence type="ECO:0000256" key="5">
    <source>
        <dbReference type="ARBA" id="ARBA00022884"/>
    </source>
</evidence>
<evidence type="ECO:0000259" key="6">
    <source>
        <dbReference type="Pfam" id="PF10150"/>
    </source>
</evidence>
<dbReference type="InterPro" id="IPR019307">
    <property type="entry name" value="RNA-bd_AU-1/RNase_E/G"/>
</dbReference>
<dbReference type="OrthoDB" id="9804278at2"/>
<evidence type="ECO:0000256" key="2">
    <source>
        <dbReference type="ARBA" id="ARBA00022723"/>
    </source>
</evidence>
<keyword evidence="8" id="KW-1185">Reference proteome</keyword>
<dbReference type="InterPro" id="IPR004659">
    <property type="entry name" value="RNase_E/G"/>
</dbReference>
<dbReference type="GO" id="GO:0046872">
    <property type="term" value="F:metal ion binding"/>
    <property type="evidence" value="ECO:0007669"/>
    <property type="project" value="UniProtKB-KW"/>
</dbReference>
<dbReference type="SUPFAM" id="SSF50249">
    <property type="entry name" value="Nucleic acid-binding proteins"/>
    <property type="match status" value="1"/>
</dbReference>
<evidence type="ECO:0000256" key="1">
    <source>
        <dbReference type="ARBA" id="ARBA00001946"/>
    </source>
</evidence>
<proteinExistence type="predicted"/>
<dbReference type="GO" id="GO:0003723">
    <property type="term" value="F:RNA binding"/>
    <property type="evidence" value="ECO:0007669"/>
    <property type="project" value="UniProtKB-KW"/>
</dbReference>
<sequence>MKTLYLSETLSEHVACLVKDDHCIEAEAYVPEKSANVDAIYLGQVKRVDKSLNALFIDIGLPTAAYLDMKDLYNQVPTEGAFLLVQIIKAPFLGKGARVTEKINLKMNTAMVYLPLETGLFISNKIDQEKQTSIRGWFMLEDEGLLIRTKGAAYSKEAAIALFEQLKTYWQEILLKRKQVKKPGCLFDEHIIGEALLMENSETLTHVLVDSQMLKQRIINRFPDVKERVFYKHDLIAQLAPKIEAFMVSLAQPVIPLTKGIEIVVESTEAMTVIDVNSAGFTGKVNTHDSALKINEIAAKGALKAIEARNISGMIVIDFLRMPKKQMRDQIEKLMKTTLKSSDRTTQAYGFSRMGLFEMTRKRTDKSLSHHWFDLTTKQLIKKPSTVYYEFERLLIGFHDEAAIIEMHPDFYQGFINEIEQSSLKEKVKQEIILVENDAINAFNIKHAGSSALINQVIKEKQFKHIDIL</sequence>
<comment type="caution">
    <text evidence="7">The sequence shown here is derived from an EMBL/GenBank/DDBJ whole genome shotgun (WGS) entry which is preliminary data.</text>
</comment>
<dbReference type="GO" id="GO:0016787">
    <property type="term" value="F:hydrolase activity"/>
    <property type="evidence" value="ECO:0007669"/>
    <property type="project" value="UniProtKB-KW"/>
</dbReference>
<dbReference type="PANTHER" id="PTHR30001">
    <property type="entry name" value="RIBONUCLEASE"/>
    <property type="match status" value="1"/>
</dbReference>
<feature type="domain" description="RNA-binding protein AU-1/Ribonuclease E/G" evidence="6">
    <location>
        <begin position="110"/>
        <end position="364"/>
    </location>
</feature>
<evidence type="ECO:0000313" key="8">
    <source>
        <dbReference type="Proteomes" id="UP000247922"/>
    </source>
</evidence>
<gene>
    <name evidence="7" type="ORF">DES38_10829</name>
</gene>
<dbReference type="InterPro" id="IPR012340">
    <property type="entry name" value="NA-bd_OB-fold"/>
</dbReference>
<dbReference type="Gene3D" id="2.40.50.140">
    <property type="entry name" value="Nucleic acid-binding proteins"/>
    <property type="match status" value="1"/>
</dbReference>
<keyword evidence="3" id="KW-0378">Hydrolase</keyword>
<evidence type="ECO:0000256" key="4">
    <source>
        <dbReference type="ARBA" id="ARBA00022842"/>
    </source>
</evidence>
<protein>
    <submittedName>
        <fullName evidence="7">Ribonuclease G</fullName>
    </submittedName>
</protein>
<name>A0A2V3W7K6_9BACI</name>
<comment type="cofactor">
    <cofactor evidence="1">
        <name>Mg(2+)</name>
        <dbReference type="ChEBI" id="CHEBI:18420"/>
    </cofactor>
</comment>
<dbReference type="RefSeq" id="WP_110251556.1">
    <property type="nucleotide sequence ID" value="NZ_QJJR01000008.1"/>
</dbReference>